<evidence type="ECO:0000256" key="17">
    <source>
        <dbReference type="ARBA" id="ARBA00049902"/>
    </source>
</evidence>
<dbReference type="SUPFAM" id="SSF56601">
    <property type="entry name" value="beta-lactamase/transpeptidase-like"/>
    <property type="match status" value="1"/>
</dbReference>
<dbReference type="GO" id="GO:0006508">
    <property type="term" value="P:proteolysis"/>
    <property type="evidence" value="ECO:0007669"/>
    <property type="project" value="UniProtKB-KW"/>
</dbReference>
<keyword evidence="14" id="KW-0511">Multifunctional enzyme</keyword>
<dbReference type="Gene3D" id="1.10.3810.10">
    <property type="entry name" value="Biosynthetic peptidoglycan transglycosylase-like"/>
    <property type="match status" value="1"/>
</dbReference>
<keyword evidence="11" id="KW-0133">Cell shape</keyword>
<evidence type="ECO:0000313" key="20">
    <source>
        <dbReference type="EMBL" id="GCC50241.1"/>
    </source>
</evidence>
<keyword evidence="7" id="KW-0645">Protease</keyword>
<comment type="catalytic activity">
    <reaction evidence="16">
        <text>Preferential cleavage: (Ac)2-L-Lys-D-Ala-|-D-Ala. Also transpeptidation of peptidyl-alanyl moieties that are N-acyl substituents of D-alanine.</text>
        <dbReference type="EC" id="3.4.16.4"/>
    </reaction>
</comment>
<dbReference type="InterPro" id="IPR023346">
    <property type="entry name" value="Lysozyme-like_dom_sf"/>
</dbReference>
<feature type="domain" description="Glycosyl transferase family 51" evidence="19">
    <location>
        <begin position="13"/>
        <end position="190"/>
    </location>
</feature>
<dbReference type="Pfam" id="PF00905">
    <property type="entry name" value="Transpeptidase"/>
    <property type="match status" value="1"/>
</dbReference>
<evidence type="ECO:0000256" key="7">
    <source>
        <dbReference type="ARBA" id="ARBA00022670"/>
    </source>
</evidence>
<evidence type="ECO:0000313" key="21">
    <source>
        <dbReference type="Proteomes" id="UP000288227"/>
    </source>
</evidence>
<comment type="similarity">
    <text evidence="3">In the C-terminal section; belongs to the transpeptidase family.</text>
</comment>
<protein>
    <submittedName>
        <fullName evidence="20">Penicillin-binding protein</fullName>
    </submittedName>
</protein>
<evidence type="ECO:0000256" key="1">
    <source>
        <dbReference type="ARBA" id="ARBA00004236"/>
    </source>
</evidence>
<keyword evidence="13" id="KW-0472">Membrane</keyword>
<dbReference type="GO" id="GO:0030288">
    <property type="term" value="C:outer membrane-bounded periplasmic space"/>
    <property type="evidence" value="ECO:0007669"/>
    <property type="project" value="TreeGrafter"/>
</dbReference>
<comment type="pathway">
    <text evidence="2">Cell wall biogenesis; peptidoglycan biosynthesis.</text>
</comment>
<keyword evidence="15" id="KW-0961">Cell wall biogenesis/degradation</keyword>
<evidence type="ECO:0000256" key="5">
    <source>
        <dbReference type="ARBA" id="ARBA00022475"/>
    </source>
</evidence>
<feature type="domain" description="Penicillin-binding protein transpeptidase" evidence="18">
    <location>
        <begin position="364"/>
        <end position="605"/>
    </location>
</feature>
<keyword evidence="12" id="KW-0573">Peptidoglycan synthesis</keyword>
<dbReference type="PANTHER" id="PTHR32282">
    <property type="entry name" value="BINDING PROTEIN TRANSPEPTIDASE, PUTATIVE-RELATED"/>
    <property type="match status" value="1"/>
</dbReference>
<evidence type="ECO:0000256" key="3">
    <source>
        <dbReference type="ARBA" id="ARBA00007090"/>
    </source>
</evidence>
<keyword evidence="6" id="KW-0121">Carboxypeptidase</keyword>
<dbReference type="Proteomes" id="UP000288227">
    <property type="component" value="Unassembled WGS sequence"/>
</dbReference>
<comment type="catalytic activity">
    <reaction evidence="17">
        <text>[GlcNAc-(1-&gt;4)-Mur2Ac(oyl-L-Ala-gamma-D-Glu-L-Lys-D-Ala-D-Ala)](n)-di-trans,octa-cis-undecaprenyl diphosphate + beta-D-GlcNAc-(1-&gt;4)-Mur2Ac(oyl-L-Ala-gamma-D-Glu-L-Lys-D-Ala-D-Ala)-di-trans,octa-cis-undecaprenyl diphosphate = [GlcNAc-(1-&gt;4)-Mur2Ac(oyl-L-Ala-gamma-D-Glu-L-Lys-D-Ala-D-Ala)](n+1)-di-trans,octa-cis-undecaprenyl diphosphate + di-trans,octa-cis-undecaprenyl diphosphate + H(+)</text>
        <dbReference type="Rhea" id="RHEA:23708"/>
        <dbReference type="Rhea" id="RHEA-COMP:9602"/>
        <dbReference type="Rhea" id="RHEA-COMP:9603"/>
        <dbReference type="ChEBI" id="CHEBI:15378"/>
        <dbReference type="ChEBI" id="CHEBI:58405"/>
        <dbReference type="ChEBI" id="CHEBI:60033"/>
        <dbReference type="ChEBI" id="CHEBI:78435"/>
        <dbReference type="EC" id="2.4.99.28"/>
    </reaction>
</comment>
<dbReference type="EMBL" id="BHXQ01000001">
    <property type="protein sequence ID" value="GCC50241.1"/>
    <property type="molecule type" value="Genomic_DNA"/>
</dbReference>
<evidence type="ECO:0000256" key="4">
    <source>
        <dbReference type="ARBA" id="ARBA00007739"/>
    </source>
</evidence>
<dbReference type="Pfam" id="PF00912">
    <property type="entry name" value="Transgly"/>
    <property type="match status" value="1"/>
</dbReference>
<reference evidence="20 21" key="1">
    <citation type="submission" date="2018-11" db="EMBL/GenBank/DDBJ databases">
        <title>Chryseotalea sanarue gen. nov., sp., nov., a member of the family Cytophagaceae, isolated from a brackish lake in Hamamatsu Japan.</title>
        <authorList>
            <person name="Maejima Y."/>
            <person name="Iino T."/>
            <person name="Muraguchi Y."/>
            <person name="Fukuda K."/>
            <person name="Ohkuma M."/>
            <person name="Moriuchi R."/>
            <person name="Dohra H."/>
            <person name="Kimbara K."/>
            <person name="Shintani M."/>
        </authorList>
    </citation>
    <scope>NUCLEOTIDE SEQUENCE [LARGE SCALE GENOMIC DNA]</scope>
    <source>
        <strain evidence="20 21">Ys</strain>
    </source>
</reference>
<sequence length="749" mass="84822">MPSEVYTADSVLIGKFYIQDRTEVAYEAIAPVVLDALIATEDIRFKQHSGIDYASMGRVLIRSVIMGDESSGGGSTITQQLAKNLYPRKRFWIASMLLNKTREMITAIRIENIYSKEEIITMYLNTVSFADQTFGIESASNRFFSVPASMLQPHQAALLIGMLKATHSYNPRLFPERALTRRNVVIGQMKKYEFIDSLRADSLKRLPLSLKYSKTINQTPLAPYFKEYLRIELQRWFNEHPNEDGEVYNIYTDGLKIYTTLDSKLQRYAEKAVVQQMTEVQKQFLAHWGQDGIFKSNPAIAEDALRRTNRYKYLEEEGLTEEEILKELGKKIPTRLFSWRGDKEVLMSPIDSVKHHLQFLNAGLLAMDPQNGYVVAWVGGIDHDFFQYDHVRESTKRQVGSIFKPIVYATAVEQGIAPCDLVMANRETYIDKEGEEWTPRNSQNDYEVKYSMRGAMAYSVNTIAVKAILKAGVDNTIRLAREMGIVSELPDVPSISLGSASVSLMEMTTAYTTFANGGERVMPVLISSITDQDGNVFPALMPKEPRKKVLSDKASAITNAMLRTVVTEGTASRLRWKYGVYNMEVGGKTGTTQANADGWFMAVSPRLVIGSWVGADDPRIRFRSTELGQGASTALPITGYFLNQVVNDKQFEMIAEAKFPELEEDWKKMLDCDLYELDSTLIKKIELSAFKRDSLIEADTTAKAGESFLEQLYNRKLRMQRQQEKRDSIARANLIKIVESENETDSDDN</sequence>
<dbReference type="GO" id="GO:0005886">
    <property type="term" value="C:plasma membrane"/>
    <property type="evidence" value="ECO:0007669"/>
    <property type="project" value="UniProtKB-SubCell"/>
</dbReference>
<evidence type="ECO:0000256" key="9">
    <source>
        <dbReference type="ARBA" id="ARBA00022679"/>
    </source>
</evidence>
<evidence type="ECO:0000259" key="19">
    <source>
        <dbReference type="Pfam" id="PF00912"/>
    </source>
</evidence>
<evidence type="ECO:0000256" key="13">
    <source>
        <dbReference type="ARBA" id="ARBA00023136"/>
    </source>
</evidence>
<dbReference type="GO" id="GO:0008658">
    <property type="term" value="F:penicillin binding"/>
    <property type="evidence" value="ECO:0007669"/>
    <property type="project" value="InterPro"/>
</dbReference>
<comment type="subcellular location">
    <subcellularLocation>
        <location evidence="1">Cell membrane</location>
    </subcellularLocation>
</comment>
<dbReference type="GO" id="GO:0009002">
    <property type="term" value="F:serine-type D-Ala-D-Ala carboxypeptidase activity"/>
    <property type="evidence" value="ECO:0007669"/>
    <property type="project" value="UniProtKB-EC"/>
</dbReference>
<dbReference type="InterPro" id="IPR001264">
    <property type="entry name" value="Glyco_trans_51"/>
</dbReference>
<evidence type="ECO:0000256" key="14">
    <source>
        <dbReference type="ARBA" id="ARBA00023268"/>
    </source>
</evidence>
<dbReference type="GO" id="GO:0008360">
    <property type="term" value="P:regulation of cell shape"/>
    <property type="evidence" value="ECO:0007669"/>
    <property type="project" value="UniProtKB-KW"/>
</dbReference>
<name>A0A401U5P9_9BACT</name>
<keyword evidence="10" id="KW-0378">Hydrolase</keyword>
<organism evidence="20 21">
    <name type="scientific">Chryseotalea sanaruensis</name>
    <dbReference type="NCBI Taxonomy" id="2482724"/>
    <lineage>
        <taxon>Bacteria</taxon>
        <taxon>Pseudomonadati</taxon>
        <taxon>Bacteroidota</taxon>
        <taxon>Cytophagia</taxon>
        <taxon>Cytophagales</taxon>
        <taxon>Chryseotaleaceae</taxon>
        <taxon>Chryseotalea</taxon>
    </lineage>
</organism>
<keyword evidence="5" id="KW-1003">Cell membrane</keyword>
<evidence type="ECO:0000256" key="15">
    <source>
        <dbReference type="ARBA" id="ARBA00023316"/>
    </source>
</evidence>
<keyword evidence="8" id="KW-0328">Glycosyltransferase</keyword>
<dbReference type="PANTHER" id="PTHR32282:SF11">
    <property type="entry name" value="PENICILLIN-BINDING PROTEIN 1B"/>
    <property type="match status" value="1"/>
</dbReference>
<dbReference type="Gene3D" id="3.40.710.10">
    <property type="entry name" value="DD-peptidase/beta-lactamase superfamily"/>
    <property type="match status" value="2"/>
</dbReference>
<evidence type="ECO:0000256" key="8">
    <source>
        <dbReference type="ARBA" id="ARBA00022676"/>
    </source>
</evidence>
<dbReference type="GO" id="GO:0009252">
    <property type="term" value="P:peptidoglycan biosynthetic process"/>
    <property type="evidence" value="ECO:0007669"/>
    <property type="project" value="UniProtKB-KW"/>
</dbReference>
<comment type="similarity">
    <text evidence="4">In the N-terminal section; belongs to the glycosyltransferase 51 family.</text>
</comment>
<evidence type="ECO:0000256" key="6">
    <source>
        <dbReference type="ARBA" id="ARBA00022645"/>
    </source>
</evidence>
<dbReference type="InterPro" id="IPR012338">
    <property type="entry name" value="Beta-lactam/transpept-like"/>
</dbReference>
<gene>
    <name evidence="20" type="ORF">SanaruYs_04560</name>
</gene>
<keyword evidence="21" id="KW-1185">Reference proteome</keyword>
<dbReference type="GO" id="GO:0071555">
    <property type="term" value="P:cell wall organization"/>
    <property type="evidence" value="ECO:0007669"/>
    <property type="project" value="UniProtKB-KW"/>
</dbReference>
<comment type="caution">
    <text evidence="20">The sequence shown here is derived from an EMBL/GenBank/DDBJ whole genome shotgun (WGS) entry which is preliminary data.</text>
</comment>
<evidence type="ECO:0000256" key="10">
    <source>
        <dbReference type="ARBA" id="ARBA00022801"/>
    </source>
</evidence>
<dbReference type="InterPro" id="IPR050396">
    <property type="entry name" value="Glycosyltr_51/Transpeptidase"/>
</dbReference>
<evidence type="ECO:0000256" key="2">
    <source>
        <dbReference type="ARBA" id="ARBA00004752"/>
    </source>
</evidence>
<dbReference type="InterPro" id="IPR001460">
    <property type="entry name" value="PCN-bd_Tpept"/>
</dbReference>
<dbReference type="InterPro" id="IPR036950">
    <property type="entry name" value="PBP_transglycosylase"/>
</dbReference>
<evidence type="ECO:0000259" key="18">
    <source>
        <dbReference type="Pfam" id="PF00905"/>
    </source>
</evidence>
<dbReference type="GO" id="GO:0008955">
    <property type="term" value="F:peptidoglycan glycosyltransferase activity"/>
    <property type="evidence" value="ECO:0007669"/>
    <property type="project" value="UniProtKB-EC"/>
</dbReference>
<accession>A0A401U5P9</accession>
<dbReference type="SUPFAM" id="SSF53955">
    <property type="entry name" value="Lysozyme-like"/>
    <property type="match status" value="1"/>
</dbReference>
<evidence type="ECO:0000256" key="16">
    <source>
        <dbReference type="ARBA" id="ARBA00034000"/>
    </source>
</evidence>
<evidence type="ECO:0000256" key="12">
    <source>
        <dbReference type="ARBA" id="ARBA00022984"/>
    </source>
</evidence>
<evidence type="ECO:0000256" key="11">
    <source>
        <dbReference type="ARBA" id="ARBA00022960"/>
    </source>
</evidence>
<keyword evidence="9" id="KW-0808">Transferase</keyword>
<proteinExistence type="inferred from homology"/>
<dbReference type="AlphaFoldDB" id="A0A401U5P9"/>